<accession>A0A8S3TH09</accession>
<dbReference type="InterPro" id="IPR015424">
    <property type="entry name" value="PyrdxlP-dep_Trfase"/>
</dbReference>
<comment type="function">
    <text evidence="2 18">Converts O-phosphoseryl-tRNA(Sec) to selenocysteinyl-tRNA(Sec) required for selenoprotein biosynthesis.</text>
</comment>
<dbReference type="GO" id="GO:0001717">
    <property type="term" value="P:conversion of seryl-tRNAsec to selenocys-tRNAsec"/>
    <property type="evidence" value="ECO:0007669"/>
    <property type="project" value="UniProtKB-UniRule"/>
</dbReference>
<keyword evidence="7 18" id="KW-0820">tRNA-binding</keyword>
<comment type="catalytic activity">
    <reaction evidence="17 18">
        <text>O-phospho-L-seryl-tRNA(Sec) + selenophosphate + H2O = L-selenocysteinyl-tRNA(Sec) + 2 phosphate</text>
        <dbReference type="Rhea" id="RHEA:25041"/>
        <dbReference type="Rhea" id="RHEA-COMP:9743"/>
        <dbReference type="Rhea" id="RHEA-COMP:9947"/>
        <dbReference type="ChEBI" id="CHEBI:15377"/>
        <dbReference type="ChEBI" id="CHEBI:16144"/>
        <dbReference type="ChEBI" id="CHEBI:43474"/>
        <dbReference type="ChEBI" id="CHEBI:78551"/>
        <dbReference type="ChEBI" id="CHEBI:78573"/>
        <dbReference type="EC" id="2.9.1.2"/>
    </reaction>
</comment>
<feature type="binding site" evidence="19">
    <location>
        <position position="105"/>
    </location>
    <ligand>
        <name>substrate</name>
    </ligand>
</feature>
<evidence type="ECO:0000256" key="7">
    <source>
        <dbReference type="ARBA" id="ARBA00022555"/>
    </source>
</evidence>
<comment type="subcellular location">
    <subcellularLocation>
        <location evidence="18">Cytoplasm</location>
    </subcellularLocation>
</comment>
<dbReference type="GO" id="GO:0000049">
    <property type="term" value="F:tRNA binding"/>
    <property type="evidence" value="ECO:0007669"/>
    <property type="project" value="UniProtKB-UniRule"/>
</dbReference>
<evidence type="ECO:0000256" key="10">
    <source>
        <dbReference type="ARBA" id="ARBA00022898"/>
    </source>
</evidence>
<dbReference type="EMBL" id="CAJPWZ010002196">
    <property type="protein sequence ID" value="CAG2232952.1"/>
    <property type="molecule type" value="Genomic_DNA"/>
</dbReference>
<dbReference type="GO" id="GO:0005737">
    <property type="term" value="C:cytoplasm"/>
    <property type="evidence" value="ECO:0007669"/>
    <property type="project" value="UniProtKB-SubCell"/>
</dbReference>
<evidence type="ECO:0000256" key="20">
    <source>
        <dbReference type="PIRSR" id="PIRSR017689-50"/>
    </source>
</evidence>
<evidence type="ECO:0000256" key="12">
    <source>
        <dbReference type="ARBA" id="ARBA00023266"/>
    </source>
</evidence>
<dbReference type="Gene3D" id="3.40.640.10">
    <property type="entry name" value="Type I PLP-dependent aspartate aminotransferase-like (Major domain)"/>
    <property type="match status" value="1"/>
</dbReference>
<feature type="site" description="May act as a substrate filter by repelling compounds with a negatively charged alpha-carboxylate" evidence="20">
    <location>
        <position position="74"/>
    </location>
</feature>
<sequence>MDDQCYDLCTKLVSQSYIQQGKQAKLVHQKRIKHLLQHRKIPEDGWTDQTIELLLQELSVMDSNNFPDNSGVGEREARIFSSLVATRHYRFGHGIGRSGEITAIQPKAAGSSVMMKLTNSLMLDVIKISGIQSAASCFIVPMATGMSLSLCMLTFKQSRPNAKYVIWPRIDQKSCIKSMITSGFEPVVIENCMEGDELKTNLTAILEKIEELGPDNILCVMTTTSCFAPRVPDRLEEISEICKKFEVPHLINNAYGLQCTKCTHLIQQSTDKNFMVPVGGSIIAGFDAKLIESISKAYPGRASATPTMDMFITFLSMGSQKYKDLLKERKENYQYLASKLSEVASKHGERLLQTPHNGISMGMSLSSVIVKDDKDVTEIGSMLFTRFVSGTRVISNSSTDSTINGLKITNFGAHCDKYNCPYLTAAASIGMTRTDVDTFITRLDKVLKKYKSTVGSDVLSVEGKTSNDIP</sequence>
<feature type="binding site" evidence="19">
    <location>
        <position position="301"/>
    </location>
    <ligand>
        <name>substrate</name>
    </ligand>
</feature>
<evidence type="ECO:0000256" key="6">
    <source>
        <dbReference type="ARBA" id="ARBA00021963"/>
    </source>
</evidence>
<proteinExistence type="inferred from homology"/>
<name>A0A8S3TH09_MYTED</name>
<evidence type="ECO:0000256" key="17">
    <source>
        <dbReference type="ARBA" id="ARBA00048808"/>
    </source>
</evidence>
<dbReference type="InterPro" id="IPR015421">
    <property type="entry name" value="PyrdxlP-dep_Trfase_major"/>
</dbReference>
<feature type="modified residue" description="N6-(pyridoxal phosphate)lysine" evidence="20">
    <location>
        <position position="272"/>
    </location>
</feature>
<evidence type="ECO:0000256" key="19">
    <source>
        <dbReference type="PIRSR" id="PIRSR017689-1"/>
    </source>
</evidence>
<dbReference type="SUPFAM" id="SSF53383">
    <property type="entry name" value="PLP-dependent transferases"/>
    <property type="match status" value="1"/>
</dbReference>
<evidence type="ECO:0000313" key="22">
    <source>
        <dbReference type="Proteomes" id="UP000683360"/>
    </source>
</evidence>
<keyword evidence="12 18" id="KW-0711">Selenium</keyword>
<dbReference type="InterPro" id="IPR008829">
    <property type="entry name" value="SepSecS/SepCysS"/>
</dbReference>
<evidence type="ECO:0000256" key="15">
    <source>
        <dbReference type="ARBA" id="ARBA00032048"/>
    </source>
</evidence>
<comment type="caution">
    <text evidence="21">The sequence shown here is derived from an EMBL/GenBank/DDBJ whole genome shotgun (WGS) entry which is preliminary data.</text>
</comment>
<dbReference type="OrthoDB" id="10263545at2759"/>
<keyword evidence="9 18" id="KW-0694">RNA-binding</keyword>
<dbReference type="AlphaFoldDB" id="A0A8S3TH09"/>
<keyword evidence="18" id="KW-0963">Cytoplasm</keyword>
<evidence type="ECO:0000256" key="11">
    <source>
        <dbReference type="ARBA" id="ARBA00022917"/>
    </source>
</evidence>
<dbReference type="SMR" id="A0A8S3TH09"/>
<evidence type="ECO:0000256" key="9">
    <source>
        <dbReference type="ARBA" id="ARBA00022884"/>
    </source>
</evidence>
<evidence type="ECO:0000256" key="13">
    <source>
        <dbReference type="ARBA" id="ARBA00026053"/>
    </source>
</evidence>
<evidence type="ECO:0000313" key="21">
    <source>
        <dbReference type="EMBL" id="CAG2232952.1"/>
    </source>
</evidence>
<comment type="pathway">
    <text evidence="3 18">Aminoacyl-tRNA biosynthesis; selenocysteinyl-tRNA(Sec) biosynthesis; selenocysteinyl-tRNA(Sec) from L-seryl-tRNA(Sec) (archaeal/eukaryal route): step 2/2.</text>
</comment>
<dbReference type="PANTHER" id="PTHR12944:SF2">
    <property type="entry name" value="O-PHOSPHOSERYL-TRNA(SEC) SELENIUM TRANSFERASE"/>
    <property type="match status" value="1"/>
</dbReference>
<dbReference type="NCBIfam" id="TIGR03531">
    <property type="entry name" value="selenium_SpcS"/>
    <property type="match status" value="1"/>
</dbReference>
<dbReference type="GO" id="GO:0001514">
    <property type="term" value="P:selenocysteine incorporation"/>
    <property type="evidence" value="ECO:0007669"/>
    <property type="project" value="TreeGrafter"/>
</dbReference>
<dbReference type="PANTHER" id="PTHR12944">
    <property type="entry name" value="SOLUBLE LIVER ANTIGEN/LIVER PANCREAS ANTIGEN"/>
    <property type="match status" value="1"/>
</dbReference>
<organism evidence="21 22">
    <name type="scientific">Mytilus edulis</name>
    <name type="common">Blue mussel</name>
    <dbReference type="NCBI Taxonomy" id="6550"/>
    <lineage>
        <taxon>Eukaryota</taxon>
        <taxon>Metazoa</taxon>
        <taxon>Spiralia</taxon>
        <taxon>Lophotrochozoa</taxon>
        <taxon>Mollusca</taxon>
        <taxon>Bivalvia</taxon>
        <taxon>Autobranchia</taxon>
        <taxon>Pteriomorphia</taxon>
        <taxon>Mytilida</taxon>
        <taxon>Mytiloidea</taxon>
        <taxon>Mytilidae</taxon>
        <taxon>Mytilinae</taxon>
        <taxon>Mytilus</taxon>
    </lineage>
</organism>
<keyword evidence="8 18" id="KW-0808">Transferase</keyword>
<dbReference type="PIRSF" id="PIRSF017689">
    <property type="entry name" value="SepSecS"/>
    <property type="match status" value="1"/>
</dbReference>
<feature type="binding site" evidence="19">
    <location>
        <position position="75"/>
    </location>
    <ligand>
        <name>pyridoxal 5'-phosphate</name>
        <dbReference type="ChEBI" id="CHEBI:597326"/>
    </ligand>
</feature>
<comment type="cofactor">
    <cofactor evidence="1 18 20">
        <name>pyridoxal 5'-phosphate</name>
        <dbReference type="ChEBI" id="CHEBI:597326"/>
    </cofactor>
</comment>
<evidence type="ECO:0000256" key="8">
    <source>
        <dbReference type="ARBA" id="ARBA00022679"/>
    </source>
</evidence>
<gene>
    <name evidence="21" type="ORF">MEDL_45695</name>
</gene>
<keyword evidence="22" id="KW-1185">Reference proteome</keyword>
<evidence type="ECO:0000256" key="3">
    <source>
        <dbReference type="ARBA" id="ARBA00004822"/>
    </source>
</evidence>
<evidence type="ECO:0000256" key="16">
    <source>
        <dbReference type="ARBA" id="ARBA00032693"/>
    </source>
</evidence>
<dbReference type="Proteomes" id="UP000683360">
    <property type="component" value="Unassembled WGS sequence"/>
</dbReference>
<keyword evidence="11 18" id="KW-0648">Protein biosynthesis</keyword>
<evidence type="ECO:0000256" key="18">
    <source>
        <dbReference type="PIRNR" id="PIRNR017689"/>
    </source>
</evidence>
<comment type="similarity">
    <text evidence="4 18">Belongs to the SepSecS family.</text>
</comment>
<feature type="binding site" evidence="19">
    <location>
        <position position="97"/>
    </location>
    <ligand>
        <name>substrate</name>
    </ligand>
</feature>
<comment type="subunit">
    <text evidence="13">Homotetramer formed by a catalytic dimer and a non-catalytic dimer serving as a binding platform that orients tRNASec for catalysis. Each tetramer binds the CCA ends of two tRNAs which point to the active sites of the catalytic dimer.</text>
</comment>
<evidence type="ECO:0000256" key="1">
    <source>
        <dbReference type="ARBA" id="ARBA00001933"/>
    </source>
</evidence>
<dbReference type="InterPro" id="IPR019872">
    <property type="entry name" value="Sec-tRNA_Se_transferase"/>
</dbReference>
<feature type="binding site" evidence="19">
    <location>
        <position position="386"/>
    </location>
    <ligand>
        <name>tRNA</name>
        <dbReference type="ChEBI" id="CHEBI:17843"/>
    </ligand>
</feature>
<dbReference type="GO" id="GO:0098621">
    <property type="term" value="F:O-phosphoseryl-tRNA(Sec) selenium transferase activity"/>
    <property type="evidence" value="ECO:0007669"/>
    <property type="project" value="UniProtKB-EC"/>
</dbReference>
<reference evidence="21" key="1">
    <citation type="submission" date="2021-03" db="EMBL/GenBank/DDBJ databases">
        <authorList>
            <person name="Bekaert M."/>
        </authorList>
    </citation>
    <scope>NUCLEOTIDE SEQUENCE</scope>
</reference>
<dbReference type="Pfam" id="PF05889">
    <property type="entry name" value="SepSecS"/>
    <property type="match status" value="1"/>
</dbReference>
<dbReference type="EC" id="2.9.1.2" evidence="5 18"/>
<evidence type="ECO:0000256" key="4">
    <source>
        <dbReference type="ARBA" id="ARBA00007037"/>
    </source>
</evidence>
<feature type="binding site" evidence="19">
    <location>
        <position position="98"/>
    </location>
    <ligand>
        <name>substrate</name>
    </ligand>
</feature>
<evidence type="ECO:0000256" key="14">
    <source>
        <dbReference type="ARBA" id="ARBA00030669"/>
    </source>
</evidence>
<keyword evidence="10 18" id="KW-0663">Pyridoxal phosphate</keyword>
<protein>
    <recommendedName>
        <fullName evidence="6 18">O-phosphoseryl-tRNA(Sec) selenium transferase</fullName>
        <ecNumber evidence="5 18">2.9.1.2</ecNumber>
    </recommendedName>
    <alternativeName>
        <fullName evidence="14 18">Selenocysteine synthase</fullName>
    </alternativeName>
    <alternativeName>
        <fullName evidence="15 18">Selenocysteinyl-tRNA(Sec) synthase</fullName>
    </alternativeName>
    <alternativeName>
        <fullName evidence="16 18">Sep-tRNA:Sec-tRNA synthase</fullName>
    </alternativeName>
</protein>
<evidence type="ECO:0000256" key="2">
    <source>
        <dbReference type="ARBA" id="ARBA00002552"/>
    </source>
</evidence>
<evidence type="ECO:0000256" key="5">
    <source>
        <dbReference type="ARBA" id="ARBA00012464"/>
    </source>
</evidence>